<sequence length="104" mass="11399">MQSSGKSTGVSEDRQSGSVCPSHLYAARLDWDRSSERHFPDPDVQLVFRAPVPTGTSTVGVQDHREKATRLDALSARYTGVSCSGEVTRPVLLINRGESRRVVE</sequence>
<dbReference type="EMBL" id="CM055756">
    <property type="protein sequence ID" value="KAJ7989567.1"/>
    <property type="molecule type" value="Genomic_DNA"/>
</dbReference>
<gene>
    <name evidence="1" type="ORF">DPEC_G00305880</name>
</gene>
<evidence type="ECO:0000313" key="2">
    <source>
        <dbReference type="Proteomes" id="UP001157502"/>
    </source>
</evidence>
<accession>A0ACC2FE45</accession>
<keyword evidence="2" id="KW-1185">Reference proteome</keyword>
<name>A0ACC2FE45_DALPE</name>
<comment type="caution">
    <text evidence="1">The sequence shown here is derived from an EMBL/GenBank/DDBJ whole genome shotgun (WGS) entry which is preliminary data.</text>
</comment>
<protein>
    <submittedName>
        <fullName evidence="1">Uncharacterized protein</fullName>
    </submittedName>
</protein>
<dbReference type="Proteomes" id="UP001157502">
    <property type="component" value="Chromosome 29"/>
</dbReference>
<organism evidence="1 2">
    <name type="scientific">Dallia pectoralis</name>
    <name type="common">Alaska blackfish</name>
    <dbReference type="NCBI Taxonomy" id="75939"/>
    <lineage>
        <taxon>Eukaryota</taxon>
        <taxon>Metazoa</taxon>
        <taxon>Chordata</taxon>
        <taxon>Craniata</taxon>
        <taxon>Vertebrata</taxon>
        <taxon>Euteleostomi</taxon>
        <taxon>Actinopterygii</taxon>
        <taxon>Neopterygii</taxon>
        <taxon>Teleostei</taxon>
        <taxon>Protacanthopterygii</taxon>
        <taxon>Esociformes</taxon>
        <taxon>Umbridae</taxon>
        <taxon>Dallia</taxon>
    </lineage>
</organism>
<proteinExistence type="predicted"/>
<reference evidence="1" key="1">
    <citation type="submission" date="2021-05" db="EMBL/GenBank/DDBJ databases">
        <authorList>
            <person name="Pan Q."/>
            <person name="Jouanno E."/>
            <person name="Zahm M."/>
            <person name="Klopp C."/>
            <person name="Cabau C."/>
            <person name="Louis A."/>
            <person name="Berthelot C."/>
            <person name="Parey E."/>
            <person name="Roest Crollius H."/>
            <person name="Montfort J."/>
            <person name="Robinson-Rechavi M."/>
            <person name="Bouchez O."/>
            <person name="Lampietro C."/>
            <person name="Lopez Roques C."/>
            <person name="Donnadieu C."/>
            <person name="Postlethwait J."/>
            <person name="Bobe J."/>
            <person name="Dillon D."/>
            <person name="Chandos A."/>
            <person name="von Hippel F."/>
            <person name="Guiguen Y."/>
        </authorList>
    </citation>
    <scope>NUCLEOTIDE SEQUENCE</scope>
    <source>
        <strain evidence="1">YG-Jan2019</strain>
    </source>
</reference>
<evidence type="ECO:0000313" key="1">
    <source>
        <dbReference type="EMBL" id="KAJ7989567.1"/>
    </source>
</evidence>